<dbReference type="EMBL" id="FR824365">
    <property type="protein sequence ID" value="CCA25767.1"/>
    <property type="molecule type" value="Genomic_DNA"/>
</dbReference>
<gene>
    <name evidence="2" type="primary">AlNc14C277G10058</name>
    <name evidence="3" type="synonym">AlNc14C320G10579</name>
    <name evidence="2" type="ORF">ALNC14_112770</name>
    <name evidence="3" type="ORF">ALNC14_119110</name>
</gene>
<feature type="transmembrane region" description="Helical" evidence="1">
    <location>
        <begin position="31"/>
        <end position="48"/>
    </location>
</feature>
<dbReference type="AlphaFoldDB" id="F0WUQ1"/>
<keyword evidence="1" id="KW-0472">Membrane</keyword>
<keyword evidence="1" id="KW-1133">Transmembrane helix</keyword>
<protein>
    <submittedName>
        <fullName evidence="2">AlNc14C277G10058 protein</fullName>
    </submittedName>
    <submittedName>
        <fullName evidence="3">AlNc14C320G10579 protein</fullName>
    </submittedName>
</protein>
<dbReference type="EMBL" id="FR824322">
    <property type="protein sequence ID" value="CCA25133.1"/>
    <property type="molecule type" value="Genomic_DNA"/>
</dbReference>
<accession>F0WUQ1</accession>
<organism evidence="2">
    <name type="scientific">Albugo laibachii Nc14</name>
    <dbReference type="NCBI Taxonomy" id="890382"/>
    <lineage>
        <taxon>Eukaryota</taxon>
        <taxon>Sar</taxon>
        <taxon>Stramenopiles</taxon>
        <taxon>Oomycota</taxon>
        <taxon>Peronosporomycetes</taxon>
        <taxon>Albuginales</taxon>
        <taxon>Albuginaceae</taxon>
        <taxon>Albugo</taxon>
    </lineage>
</organism>
<evidence type="ECO:0000256" key="1">
    <source>
        <dbReference type="SAM" id="Phobius"/>
    </source>
</evidence>
<evidence type="ECO:0000313" key="2">
    <source>
        <dbReference type="EMBL" id="CCA25133.1"/>
    </source>
</evidence>
<sequence>MGEMEKFPYPRHTWSPAGGWWHEVPNWKSRLGVAMVTIAVVISPLALYSKRNHVKVPTNKRYFEEENIQIKHTYKRN</sequence>
<proteinExistence type="predicted"/>
<dbReference type="HOGENOM" id="CLU_187982_0_0_1"/>
<evidence type="ECO:0000313" key="3">
    <source>
        <dbReference type="EMBL" id="CCA25767.1"/>
    </source>
</evidence>
<name>F0WUQ1_9STRA</name>
<reference evidence="2" key="1">
    <citation type="journal article" date="2011" name="PLoS Biol.">
        <title>Gene gain and loss during evolution of obligate parasitism in the white rust pathogen of Arabidopsis thaliana.</title>
        <authorList>
            <person name="Kemen E."/>
            <person name="Gardiner A."/>
            <person name="Schultz-Larsen T."/>
            <person name="Kemen A.C."/>
            <person name="Balmuth A.L."/>
            <person name="Robert-Seilaniantz A."/>
            <person name="Bailey K."/>
            <person name="Holub E."/>
            <person name="Studholme D.J."/>
            <person name="Maclean D."/>
            <person name="Jones J.D."/>
        </authorList>
    </citation>
    <scope>NUCLEOTIDE SEQUENCE</scope>
</reference>
<keyword evidence="1" id="KW-0812">Transmembrane</keyword>
<reference evidence="2" key="2">
    <citation type="submission" date="2011-02" db="EMBL/GenBank/DDBJ databases">
        <authorList>
            <person name="MacLean D."/>
        </authorList>
    </citation>
    <scope>NUCLEOTIDE SEQUENCE</scope>
</reference>